<dbReference type="Proteomes" id="UP001142393">
    <property type="component" value="Unassembled WGS sequence"/>
</dbReference>
<reference evidence="1 2" key="1">
    <citation type="journal article" date="2023" name="Proc. Natl. Acad. Sci. U.S.A.">
        <title>A global phylogenomic analysis of the shiitake genus Lentinula.</title>
        <authorList>
            <person name="Sierra-Patev S."/>
            <person name="Min B."/>
            <person name="Naranjo-Ortiz M."/>
            <person name="Looney B."/>
            <person name="Konkel Z."/>
            <person name="Slot J.C."/>
            <person name="Sakamoto Y."/>
            <person name="Steenwyk J.L."/>
            <person name="Rokas A."/>
            <person name="Carro J."/>
            <person name="Camarero S."/>
            <person name="Ferreira P."/>
            <person name="Molpeceres G."/>
            <person name="Ruiz-Duenas F.J."/>
            <person name="Serrano A."/>
            <person name="Henrissat B."/>
            <person name="Drula E."/>
            <person name="Hughes K.W."/>
            <person name="Mata J.L."/>
            <person name="Ishikawa N.K."/>
            <person name="Vargas-Isla R."/>
            <person name="Ushijima S."/>
            <person name="Smith C.A."/>
            <person name="Donoghue J."/>
            <person name="Ahrendt S."/>
            <person name="Andreopoulos W."/>
            <person name="He G."/>
            <person name="LaButti K."/>
            <person name="Lipzen A."/>
            <person name="Ng V."/>
            <person name="Riley R."/>
            <person name="Sandor L."/>
            <person name="Barry K."/>
            <person name="Martinez A.T."/>
            <person name="Xiao Y."/>
            <person name="Gibbons J.G."/>
            <person name="Terashima K."/>
            <person name="Grigoriev I.V."/>
            <person name="Hibbett D."/>
        </authorList>
    </citation>
    <scope>NUCLEOTIDE SEQUENCE [LARGE SCALE GENOMIC DNA]</scope>
    <source>
        <strain evidence="1 2">TFB7810</strain>
    </source>
</reference>
<protein>
    <submittedName>
        <fullName evidence="1">Uncharacterized protein</fullName>
    </submittedName>
</protein>
<dbReference type="AlphaFoldDB" id="A0A9W8TWI3"/>
<accession>A0A9W8TWI3</accession>
<keyword evidence="2" id="KW-1185">Reference proteome</keyword>
<feature type="non-terminal residue" evidence="1">
    <location>
        <position position="98"/>
    </location>
</feature>
<proteinExistence type="predicted"/>
<gene>
    <name evidence="1" type="ORF">DFH05DRAFT_1401566</name>
</gene>
<dbReference type="EMBL" id="JANVFU010000010">
    <property type="protein sequence ID" value="KAJ3742731.1"/>
    <property type="molecule type" value="Genomic_DNA"/>
</dbReference>
<evidence type="ECO:0000313" key="1">
    <source>
        <dbReference type="EMBL" id="KAJ3742731.1"/>
    </source>
</evidence>
<sequence>HFFTHIPQPIHRISEINAILSVGLTSMHNLPGCCKQRSQHVEKTFSLTFLHSWAHRFGLHRLESTIAIRVILSDIVVKTRDSLVSTAVQVPLDSTAMP</sequence>
<evidence type="ECO:0000313" key="2">
    <source>
        <dbReference type="Proteomes" id="UP001142393"/>
    </source>
</evidence>
<comment type="caution">
    <text evidence="1">The sequence shown here is derived from an EMBL/GenBank/DDBJ whole genome shotgun (WGS) entry which is preliminary data.</text>
</comment>
<name>A0A9W8TWI3_9AGAR</name>
<organism evidence="1 2">
    <name type="scientific">Lentinula detonsa</name>
    <dbReference type="NCBI Taxonomy" id="2804962"/>
    <lineage>
        <taxon>Eukaryota</taxon>
        <taxon>Fungi</taxon>
        <taxon>Dikarya</taxon>
        <taxon>Basidiomycota</taxon>
        <taxon>Agaricomycotina</taxon>
        <taxon>Agaricomycetes</taxon>
        <taxon>Agaricomycetidae</taxon>
        <taxon>Agaricales</taxon>
        <taxon>Marasmiineae</taxon>
        <taxon>Omphalotaceae</taxon>
        <taxon>Lentinula</taxon>
    </lineage>
</organism>